<accession>A0A1H8BMN3</accession>
<dbReference type="EMBL" id="FOCM01000001">
    <property type="protein sequence ID" value="SEM84043.1"/>
    <property type="molecule type" value="Genomic_DNA"/>
</dbReference>
<organism evidence="2 3">
    <name type="scientific">Palleronia pelagia</name>
    <dbReference type="NCBI Taxonomy" id="387096"/>
    <lineage>
        <taxon>Bacteria</taxon>
        <taxon>Pseudomonadati</taxon>
        <taxon>Pseudomonadota</taxon>
        <taxon>Alphaproteobacteria</taxon>
        <taxon>Rhodobacterales</taxon>
        <taxon>Roseobacteraceae</taxon>
        <taxon>Palleronia</taxon>
    </lineage>
</organism>
<feature type="transmembrane region" description="Helical" evidence="1">
    <location>
        <begin position="109"/>
        <end position="133"/>
    </location>
</feature>
<dbReference type="RefSeq" id="WP_073125853.1">
    <property type="nucleotide sequence ID" value="NZ_FOCM01000001.1"/>
</dbReference>
<evidence type="ECO:0000313" key="2">
    <source>
        <dbReference type="EMBL" id="SEM84043.1"/>
    </source>
</evidence>
<protein>
    <submittedName>
        <fullName evidence="2">Yip1 domain-containing protein</fullName>
    </submittedName>
</protein>
<dbReference type="AlphaFoldDB" id="A0A1H8BMN3"/>
<sequence length="165" mass="17640">MALTGDILASYRGPGPVLRRRLHGSGDGRGEARALVTLMLACALIFVAQWPRLSREAHLSGQELNMLLGGALLGWLFIAPLAMYGLAAISHLVARVFGGRASWLESRMALFWGLLAAAPLWLLWGLVAGFIGPGPALDLTGIVALVAFLVLWLAGLYTFEFGRTA</sequence>
<proteinExistence type="predicted"/>
<evidence type="ECO:0000313" key="3">
    <source>
        <dbReference type="Proteomes" id="UP000199372"/>
    </source>
</evidence>
<feature type="transmembrane region" description="Helical" evidence="1">
    <location>
        <begin position="139"/>
        <end position="159"/>
    </location>
</feature>
<dbReference type="OrthoDB" id="7771437at2"/>
<gene>
    <name evidence="2" type="ORF">SAMN04488011_101657</name>
</gene>
<name>A0A1H8BMN3_9RHOB</name>
<dbReference type="Proteomes" id="UP000199372">
    <property type="component" value="Unassembled WGS sequence"/>
</dbReference>
<feature type="transmembrane region" description="Helical" evidence="1">
    <location>
        <begin position="34"/>
        <end position="52"/>
    </location>
</feature>
<keyword evidence="1" id="KW-0472">Membrane</keyword>
<reference evidence="3" key="1">
    <citation type="submission" date="2016-10" db="EMBL/GenBank/DDBJ databases">
        <authorList>
            <person name="Varghese N."/>
            <person name="Submissions S."/>
        </authorList>
    </citation>
    <scope>NUCLEOTIDE SEQUENCE [LARGE SCALE GENOMIC DNA]</scope>
    <source>
        <strain evidence="3">DSM 26893</strain>
    </source>
</reference>
<keyword evidence="3" id="KW-1185">Reference proteome</keyword>
<keyword evidence="1" id="KW-1133">Transmembrane helix</keyword>
<feature type="transmembrane region" description="Helical" evidence="1">
    <location>
        <begin position="72"/>
        <end position="97"/>
    </location>
</feature>
<keyword evidence="1" id="KW-0812">Transmembrane</keyword>
<evidence type="ECO:0000256" key="1">
    <source>
        <dbReference type="SAM" id="Phobius"/>
    </source>
</evidence>